<proteinExistence type="inferred from homology"/>
<sequence>MDYRTAAKALAGGTPWPVYVCYGAETFLMREFVNFAVDKLVDPADRHMCLARFDCTEIPLDRVVDEAETPPFFGSRKVVIAEKAFFLTAAREIGKVEHRVERLAEYVARPAEHTVLILTVESEKLDERKKAVKALKERGWTLAFEPLSEAELVRWAERRAERRGVRMTPGALKRLVERTAGSLPAMDQEIEKLALYAGDGGIADEAAVDAFVPRTPEQNVFLLVDHVISRRAREAVEVLHDLLLRREEPIKLLALIARQCRVLLQVKACLERGLSQKETAAELGLHPYAVRLAAEQARKDSERVLAAMLAEASELDHRMKTGRTDKALGLELFLLRWARREAT</sequence>
<dbReference type="Gene3D" id="1.10.8.60">
    <property type="match status" value="1"/>
</dbReference>
<dbReference type="PANTHER" id="PTHR34388:SF1">
    <property type="entry name" value="DNA POLYMERASE III SUBUNIT DELTA"/>
    <property type="match status" value="1"/>
</dbReference>
<gene>
    <name evidence="11" type="ORF">BLM47_08975</name>
</gene>
<evidence type="ECO:0000256" key="5">
    <source>
        <dbReference type="ARBA" id="ARBA00022705"/>
    </source>
</evidence>
<dbReference type="SUPFAM" id="SSF52540">
    <property type="entry name" value="P-loop containing nucleoside triphosphate hydrolases"/>
    <property type="match status" value="1"/>
</dbReference>
<keyword evidence="4" id="KW-0548">Nucleotidyltransferase</keyword>
<keyword evidence="5" id="KW-0235">DNA replication</keyword>
<comment type="caution">
    <text evidence="11">The sequence shown here is derived from an EMBL/GenBank/DDBJ whole genome shotgun (WGS) entry which is preliminary data.</text>
</comment>
<dbReference type="NCBIfam" id="TIGR01128">
    <property type="entry name" value="holA"/>
    <property type="match status" value="1"/>
</dbReference>
<dbReference type="GO" id="GO:0003887">
    <property type="term" value="F:DNA-directed DNA polymerase activity"/>
    <property type="evidence" value="ECO:0007669"/>
    <property type="project" value="UniProtKB-KW"/>
</dbReference>
<organism evidence="11 12">
    <name type="scientific">Candidatus Reconcilbacillus cellulovorans</name>
    <dbReference type="NCBI Taxonomy" id="1906605"/>
    <lineage>
        <taxon>Bacteria</taxon>
        <taxon>Bacillati</taxon>
        <taxon>Bacillota</taxon>
        <taxon>Bacilli</taxon>
        <taxon>Bacillales</taxon>
        <taxon>Paenibacillaceae</taxon>
        <taxon>Candidatus Reconcilbacillus</taxon>
    </lineage>
</organism>
<comment type="catalytic activity">
    <reaction evidence="8">
        <text>DNA(n) + a 2'-deoxyribonucleoside 5'-triphosphate = DNA(n+1) + diphosphate</text>
        <dbReference type="Rhea" id="RHEA:22508"/>
        <dbReference type="Rhea" id="RHEA-COMP:17339"/>
        <dbReference type="Rhea" id="RHEA-COMP:17340"/>
        <dbReference type="ChEBI" id="CHEBI:33019"/>
        <dbReference type="ChEBI" id="CHEBI:61560"/>
        <dbReference type="ChEBI" id="CHEBI:173112"/>
        <dbReference type="EC" id="2.7.7.7"/>
    </reaction>
</comment>
<keyword evidence="3" id="KW-0808">Transferase</keyword>
<evidence type="ECO:0000256" key="6">
    <source>
        <dbReference type="ARBA" id="ARBA00022932"/>
    </source>
</evidence>
<evidence type="ECO:0000256" key="3">
    <source>
        <dbReference type="ARBA" id="ARBA00022679"/>
    </source>
</evidence>
<protein>
    <recommendedName>
        <fullName evidence="2">DNA polymerase III subunit delta</fullName>
        <ecNumber evidence="1">2.7.7.7</ecNumber>
    </recommendedName>
</protein>
<evidence type="ECO:0000256" key="4">
    <source>
        <dbReference type="ARBA" id="ARBA00022695"/>
    </source>
</evidence>
<feature type="domain" description="DNA polymerase III delta N-terminal" evidence="9">
    <location>
        <begin position="19"/>
        <end position="138"/>
    </location>
</feature>
<dbReference type="InterPro" id="IPR048466">
    <property type="entry name" value="DNA_pol3_delta-like_C"/>
</dbReference>
<accession>A0A2A6DZD4</accession>
<dbReference type="AlphaFoldDB" id="A0A2A6DZD4"/>
<dbReference type="InterPro" id="IPR008921">
    <property type="entry name" value="DNA_pol3_clamp-load_cplx_C"/>
</dbReference>
<evidence type="ECO:0000313" key="12">
    <source>
        <dbReference type="Proteomes" id="UP000243688"/>
    </source>
</evidence>
<evidence type="ECO:0000259" key="9">
    <source>
        <dbReference type="Pfam" id="PF06144"/>
    </source>
</evidence>
<name>A0A2A6DZD4_9BACL</name>
<dbReference type="GO" id="GO:0009360">
    <property type="term" value="C:DNA polymerase III complex"/>
    <property type="evidence" value="ECO:0007669"/>
    <property type="project" value="InterPro"/>
</dbReference>
<reference evidence="11 12" key="1">
    <citation type="submission" date="2016-12" db="EMBL/GenBank/DDBJ databases">
        <title>Candidatus Reconcilibacillus cellulovorans genome.</title>
        <authorList>
            <person name="Kolinko S."/>
            <person name="Wu Y.-W."/>
            <person name="Tachea F."/>
            <person name="Denzel E."/>
            <person name="Hiras J."/>
            <person name="Baecker N."/>
            <person name="Chan L.J."/>
            <person name="Eichorst S.A."/>
            <person name="Frey D."/>
            <person name="Adams P.D."/>
            <person name="Pray T."/>
            <person name="Tanjore D."/>
            <person name="Petzold C.J."/>
            <person name="Gladden J.M."/>
            <person name="Simmons B.A."/>
            <person name="Singer S.W."/>
        </authorList>
    </citation>
    <scope>NUCLEOTIDE SEQUENCE [LARGE SCALE GENOMIC DNA]</scope>
    <source>
        <strain evidence="11">JTherm</strain>
    </source>
</reference>
<dbReference type="Proteomes" id="UP000243688">
    <property type="component" value="Unassembled WGS sequence"/>
</dbReference>
<dbReference type="InterPro" id="IPR027417">
    <property type="entry name" value="P-loop_NTPase"/>
</dbReference>
<dbReference type="Pfam" id="PF21694">
    <property type="entry name" value="DNA_pol3_delta_C"/>
    <property type="match status" value="1"/>
</dbReference>
<dbReference type="PANTHER" id="PTHR34388">
    <property type="entry name" value="DNA POLYMERASE III SUBUNIT DELTA"/>
    <property type="match status" value="1"/>
</dbReference>
<dbReference type="Gene3D" id="1.20.272.10">
    <property type="match status" value="1"/>
</dbReference>
<keyword evidence="6" id="KW-0239">DNA-directed DNA polymerase</keyword>
<evidence type="ECO:0000313" key="11">
    <source>
        <dbReference type="EMBL" id="PDO10095.1"/>
    </source>
</evidence>
<dbReference type="Pfam" id="PF06144">
    <property type="entry name" value="DNA_pol3_delta"/>
    <property type="match status" value="1"/>
</dbReference>
<evidence type="ECO:0000259" key="10">
    <source>
        <dbReference type="Pfam" id="PF21694"/>
    </source>
</evidence>
<dbReference type="SUPFAM" id="SSF48019">
    <property type="entry name" value="post-AAA+ oligomerization domain-like"/>
    <property type="match status" value="1"/>
</dbReference>
<dbReference type="InterPro" id="IPR010372">
    <property type="entry name" value="DNA_pol3_delta_N"/>
</dbReference>
<evidence type="ECO:0000256" key="2">
    <source>
        <dbReference type="ARBA" id="ARBA00017703"/>
    </source>
</evidence>
<feature type="domain" description="DNA polymerase III delta subunit-like C-terminal" evidence="10">
    <location>
        <begin position="217"/>
        <end position="336"/>
    </location>
</feature>
<dbReference type="InterPro" id="IPR005790">
    <property type="entry name" value="DNA_polIII_delta"/>
</dbReference>
<evidence type="ECO:0000256" key="8">
    <source>
        <dbReference type="ARBA" id="ARBA00049244"/>
    </source>
</evidence>
<dbReference type="EMBL" id="MOXJ01000020">
    <property type="protein sequence ID" value="PDO10095.1"/>
    <property type="molecule type" value="Genomic_DNA"/>
</dbReference>
<dbReference type="EC" id="2.7.7.7" evidence="1"/>
<evidence type="ECO:0000256" key="7">
    <source>
        <dbReference type="ARBA" id="ARBA00034754"/>
    </source>
</evidence>
<dbReference type="GO" id="GO:0006261">
    <property type="term" value="P:DNA-templated DNA replication"/>
    <property type="evidence" value="ECO:0007669"/>
    <property type="project" value="TreeGrafter"/>
</dbReference>
<dbReference type="Gene3D" id="3.40.50.300">
    <property type="entry name" value="P-loop containing nucleotide triphosphate hydrolases"/>
    <property type="match status" value="1"/>
</dbReference>
<dbReference type="GO" id="GO:0003677">
    <property type="term" value="F:DNA binding"/>
    <property type="evidence" value="ECO:0007669"/>
    <property type="project" value="InterPro"/>
</dbReference>
<comment type="similarity">
    <text evidence="7">Belongs to the DNA polymerase HolA subunit family.</text>
</comment>
<evidence type="ECO:0000256" key="1">
    <source>
        <dbReference type="ARBA" id="ARBA00012417"/>
    </source>
</evidence>